<evidence type="ECO:0000256" key="1">
    <source>
        <dbReference type="ARBA" id="ARBA00000485"/>
    </source>
</evidence>
<dbReference type="Proteomes" id="UP000011518">
    <property type="component" value="Unassembled WGS sequence"/>
</dbReference>
<dbReference type="InterPro" id="IPR000608">
    <property type="entry name" value="UBC"/>
</dbReference>
<dbReference type="SUPFAM" id="SSF54495">
    <property type="entry name" value="UBC-like"/>
    <property type="match status" value="1"/>
</dbReference>
<sequence length="262" mass="30314">MKMDKAPTLRGEERKVLNWFRHVLPKAQFRPDSMVMKLIQMNDFKFKERVIWEEYTVFWSLCRNPPYDKGAFRIEINFPAEYPFKPLKISFKTKIYHPNINEKGQICLPVISAENWKPATKTDQSLIALVNDPQPEQPLWADLAEEYCKDHKKFSRMLKSLQRNMEKSNPWSKNLPKLIPTSVSRDPEQCIQTFRKVVKEMTPTNTQMHDAHMCTQEHTGNGSERYISAAAAARTISDKALEPWQGAVQQGAVPVLGQLHGT</sequence>
<dbReference type="InParanoid" id="L9L1J9"/>
<keyword evidence="3" id="KW-0808">Transferase</keyword>
<feature type="active site" description="Glycyl thioester intermediate" evidence="6">
    <location>
        <position position="107"/>
    </location>
</feature>
<feature type="domain" description="UBC core" evidence="8">
    <location>
        <begin position="11"/>
        <end position="167"/>
    </location>
</feature>
<reference evidence="10" key="1">
    <citation type="submission" date="2012-07" db="EMBL/GenBank/DDBJ databases">
        <title>Genome of the Chinese tree shrew, a rising model animal genetically related to primates.</title>
        <authorList>
            <person name="Zhang G."/>
            <person name="Fan Y."/>
            <person name="Yao Y."/>
            <person name="Huang Z."/>
        </authorList>
    </citation>
    <scope>NUCLEOTIDE SEQUENCE [LARGE SCALE GENOMIC DNA]</scope>
</reference>
<dbReference type="InterPro" id="IPR023313">
    <property type="entry name" value="UBQ-conjugating_AS"/>
</dbReference>
<protein>
    <recommendedName>
        <fullName evidence="2">E2 ubiquitin-conjugating enzyme</fullName>
        <ecNumber evidence="2">2.3.2.23</ecNumber>
    </recommendedName>
</protein>
<keyword evidence="7" id="KW-0547">Nucleotide-binding</keyword>
<keyword evidence="7" id="KW-0067">ATP-binding</keyword>
<evidence type="ECO:0000256" key="6">
    <source>
        <dbReference type="PROSITE-ProRule" id="PRU10133"/>
    </source>
</evidence>
<dbReference type="Pfam" id="PF00179">
    <property type="entry name" value="UQ_con"/>
    <property type="match status" value="1"/>
</dbReference>
<reference evidence="10" key="2">
    <citation type="journal article" date="2013" name="Nat. Commun.">
        <title>Genome of the Chinese tree shrew.</title>
        <authorList>
            <person name="Fan Y."/>
            <person name="Huang Z.Y."/>
            <person name="Cao C.C."/>
            <person name="Chen C.S."/>
            <person name="Chen Y.X."/>
            <person name="Fan D.D."/>
            <person name="He J."/>
            <person name="Hou H.L."/>
            <person name="Hu L."/>
            <person name="Hu X.T."/>
            <person name="Jiang X.T."/>
            <person name="Lai R."/>
            <person name="Lang Y.S."/>
            <person name="Liang B."/>
            <person name="Liao S.G."/>
            <person name="Mu D."/>
            <person name="Ma Y.Y."/>
            <person name="Niu Y.Y."/>
            <person name="Sun X.Q."/>
            <person name="Xia J.Q."/>
            <person name="Xiao J."/>
            <person name="Xiong Z.Q."/>
            <person name="Xu L."/>
            <person name="Yang L."/>
            <person name="Zhang Y."/>
            <person name="Zhao W."/>
            <person name="Zhao X.D."/>
            <person name="Zheng Y.T."/>
            <person name="Zhou J.M."/>
            <person name="Zhu Y.B."/>
            <person name="Zhang G.J."/>
            <person name="Wang J."/>
            <person name="Yao Y.G."/>
        </authorList>
    </citation>
    <scope>NUCLEOTIDE SEQUENCE [LARGE SCALE GENOMIC DNA]</scope>
</reference>
<evidence type="ECO:0000256" key="5">
    <source>
        <dbReference type="ARBA" id="ARBA00043952"/>
    </source>
</evidence>
<evidence type="ECO:0000256" key="3">
    <source>
        <dbReference type="ARBA" id="ARBA00022679"/>
    </source>
</evidence>
<evidence type="ECO:0000259" key="8">
    <source>
        <dbReference type="PROSITE" id="PS50127"/>
    </source>
</evidence>
<accession>L9L1J9</accession>
<evidence type="ECO:0000256" key="4">
    <source>
        <dbReference type="ARBA" id="ARBA00022786"/>
    </source>
</evidence>
<dbReference type="EMBL" id="KB320619">
    <property type="protein sequence ID" value="ELW67267.1"/>
    <property type="molecule type" value="Genomic_DNA"/>
</dbReference>
<name>L9L1J9_TUPCH</name>
<evidence type="ECO:0000313" key="9">
    <source>
        <dbReference type="EMBL" id="ELW67267.1"/>
    </source>
</evidence>
<dbReference type="GO" id="GO:0005524">
    <property type="term" value="F:ATP binding"/>
    <property type="evidence" value="ECO:0007669"/>
    <property type="project" value="UniProtKB-UniRule"/>
</dbReference>
<dbReference type="InterPro" id="IPR016135">
    <property type="entry name" value="UBQ-conjugating_enzyme/RWD"/>
</dbReference>
<dbReference type="PANTHER" id="PTHR24068">
    <property type="entry name" value="UBIQUITIN-CONJUGATING ENZYME E2"/>
    <property type="match status" value="1"/>
</dbReference>
<evidence type="ECO:0000256" key="2">
    <source>
        <dbReference type="ARBA" id="ARBA00012486"/>
    </source>
</evidence>
<dbReference type="FunFam" id="3.10.110.10:FF:000011">
    <property type="entry name" value="Ubiquitin-conjugating enzyme E2 L3"/>
    <property type="match status" value="1"/>
</dbReference>
<comment type="pathway">
    <text evidence="5">Protein modification.</text>
</comment>
<keyword evidence="10" id="KW-1185">Reference proteome</keyword>
<evidence type="ECO:0000313" key="10">
    <source>
        <dbReference type="Proteomes" id="UP000011518"/>
    </source>
</evidence>
<proteinExistence type="inferred from homology"/>
<gene>
    <name evidence="9" type="ORF">TREES_T100016897</name>
</gene>
<organism evidence="9 10">
    <name type="scientific">Tupaia chinensis</name>
    <name type="common">Chinese tree shrew</name>
    <name type="synonym">Tupaia belangeri chinensis</name>
    <dbReference type="NCBI Taxonomy" id="246437"/>
    <lineage>
        <taxon>Eukaryota</taxon>
        <taxon>Metazoa</taxon>
        <taxon>Chordata</taxon>
        <taxon>Craniata</taxon>
        <taxon>Vertebrata</taxon>
        <taxon>Euteleostomi</taxon>
        <taxon>Mammalia</taxon>
        <taxon>Eutheria</taxon>
        <taxon>Euarchontoglires</taxon>
        <taxon>Scandentia</taxon>
        <taxon>Tupaiidae</taxon>
        <taxon>Tupaia</taxon>
    </lineage>
</organism>
<dbReference type="SMART" id="SM00212">
    <property type="entry name" value="UBCc"/>
    <property type="match status" value="1"/>
</dbReference>
<comment type="similarity">
    <text evidence="7">Belongs to the ubiquitin-conjugating enzyme family.</text>
</comment>
<dbReference type="Gene3D" id="3.10.110.10">
    <property type="entry name" value="Ubiquitin Conjugating Enzyme"/>
    <property type="match status" value="1"/>
</dbReference>
<dbReference type="GO" id="GO:0061631">
    <property type="term" value="F:ubiquitin conjugating enzyme activity"/>
    <property type="evidence" value="ECO:0007669"/>
    <property type="project" value="UniProtKB-EC"/>
</dbReference>
<comment type="catalytic activity">
    <reaction evidence="1">
        <text>S-ubiquitinyl-[E1 ubiquitin-activating enzyme]-L-cysteine + [E2 ubiquitin-conjugating enzyme]-L-cysteine = [E1 ubiquitin-activating enzyme]-L-cysteine + S-ubiquitinyl-[E2 ubiquitin-conjugating enzyme]-L-cysteine.</text>
        <dbReference type="EC" id="2.3.2.23"/>
    </reaction>
</comment>
<dbReference type="PROSITE" id="PS50127">
    <property type="entry name" value="UBC_2"/>
    <property type="match status" value="1"/>
</dbReference>
<dbReference type="PROSITE" id="PS00183">
    <property type="entry name" value="UBC_1"/>
    <property type="match status" value="1"/>
</dbReference>
<evidence type="ECO:0000256" key="7">
    <source>
        <dbReference type="RuleBase" id="RU362109"/>
    </source>
</evidence>
<dbReference type="EC" id="2.3.2.23" evidence="2"/>
<dbReference type="AlphaFoldDB" id="L9L1J9"/>
<keyword evidence="4 7" id="KW-0833">Ubl conjugation pathway</keyword>